<dbReference type="PRINTS" id="PR01095">
    <property type="entry name" value="TASKCHANNEL"/>
</dbReference>
<comment type="caution">
    <text evidence="15">The sequence shown here is derived from an EMBL/GenBank/DDBJ whole genome shotgun (WGS) entry which is preliminary data.</text>
</comment>
<accession>A0AAD4R682</accession>
<evidence type="ECO:0000256" key="10">
    <source>
        <dbReference type="ARBA" id="ARBA00023136"/>
    </source>
</evidence>
<dbReference type="Proteomes" id="UP001201812">
    <property type="component" value="Unassembled WGS sequence"/>
</dbReference>
<evidence type="ECO:0000256" key="5">
    <source>
        <dbReference type="ARBA" id="ARBA00022692"/>
    </source>
</evidence>
<evidence type="ECO:0000256" key="4">
    <source>
        <dbReference type="ARBA" id="ARBA00022538"/>
    </source>
</evidence>
<dbReference type="InterPro" id="IPR003280">
    <property type="entry name" value="2pore_dom_K_chnl"/>
</dbReference>
<evidence type="ECO:0000313" key="16">
    <source>
        <dbReference type="Proteomes" id="UP001201812"/>
    </source>
</evidence>
<feature type="transmembrane region" description="Helical" evidence="13">
    <location>
        <begin position="23"/>
        <end position="44"/>
    </location>
</feature>
<keyword evidence="3 12" id="KW-0813">Transport</keyword>
<evidence type="ECO:0000256" key="11">
    <source>
        <dbReference type="ARBA" id="ARBA00023303"/>
    </source>
</evidence>
<dbReference type="PRINTS" id="PR01333">
    <property type="entry name" value="2POREKCHANEL"/>
</dbReference>
<dbReference type="SUPFAM" id="SSF81324">
    <property type="entry name" value="Voltage-gated potassium channels"/>
    <property type="match status" value="2"/>
</dbReference>
<dbReference type="PANTHER" id="PTHR11003">
    <property type="entry name" value="POTASSIUM CHANNEL, SUBFAMILY K"/>
    <property type="match status" value="1"/>
</dbReference>
<dbReference type="PANTHER" id="PTHR11003:SF93">
    <property type="entry name" value="POTASSIUM CHANNEL DOMAIN-CONTAINING PROTEIN"/>
    <property type="match status" value="1"/>
</dbReference>
<dbReference type="AlphaFoldDB" id="A0AAD4R682"/>
<dbReference type="InterPro" id="IPR003092">
    <property type="entry name" value="2pore_dom_K_chnl_TASK"/>
</dbReference>
<keyword evidence="11 12" id="KW-0407">Ion channel</keyword>
<evidence type="ECO:0000256" key="12">
    <source>
        <dbReference type="RuleBase" id="RU003857"/>
    </source>
</evidence>
<keyword evidence="6" id="KW-0631">Potassium channel</keyword>
<dbReference type="GO" id="GO:0022841">
    <property type="term" value="F:potassium ion leak channel activity"/>
    <property type="evidence" value="ECO:0007669"/>
    <property type="project" value="TreeGrafter"/>
</dbReference>
<keyword evidence="10 13" id="KW-0472">Membrane</keyword>
<evidence type="ECO:0000256" key="9">
    <source>
        <dbReference type="ARBA" id="ARBA00023065"/>
    </source>
</evidence>
<dbReference type="Pfam" id="PF07885">
    <property type="entry name" value="Ion_trans_2"/>
    <property type="match status" value="2"/>
</dbReference>
<feature type="transmembrane region" description="Helical" evidence="13">
    <location>
        <begin position="196"/>
        <end position="218"/>
    </location>
</feature>
<evidence type="ECO:0000256" key="6">
    <source>
        <dbReference type="ARBA" id="ARBA00022826"/>
    </source>
</evidence>
<dbReference type="Gene3D" id="1.10.287.70">
    <property type="match status" value="1"/>
</dbReference>
<keyword evidence="5 12" id="KW-0812">Transmembrane</keyword>
<feature type="domain" description="Potassium channel" evidence="14">
    <location>
        <begin position="100"/>
        <end position="160"/>
    </location>
</feature>
<sequence length="324" mass="36612">MVFLLQFILRLFSSSTVEQVKPFTLHFSLLALVFIYAFLGGVVFNKLEADAVFEQNQRDFQRKLACVTNVLQNSSIDLMAIESPNSMNVDKVVLCFHHEVDVRSKWNYVTATLYGFGIVTTLGYNRIAPVTLAGRLFCVIYGLCGIPCTMIVIANLGQYLNQFAGATRKSLETYRERRRRRASVNGEEIPESSIEFMSFALLISFVLYVCLGAILLPLLNGELDFFNGIYFNFLCLTAIDFGQLVPARVAFLPITFLYVCFGLAITTIAIDVGSEYMKKLHHLGKKMRNVATTKIWFGGKTWVNLRYIGPKCKLTRSKVHNMLP</sequence>
<keyword evidence="4" id="KW-0633">Potassium transport</keyword>
<feature type="domain" description="Potassium channel" evidence="14">
    <location>
        <begin position="205"/>
        <end position="277"/>
    </location>
</feature>
<reference evidence="15" key="1">
    <citation type="submission" date="2022-01" db="EMBL/GenBank/DDBJ databases">
        <title>Genome Sequence Resource for Two Populations of Ditylenchus destructor, the Migratory Endoparasitic Phytonematode.</title>
        <authorList>
            <person name="Zhang H."/>
            <person name="Lin R."/>
            <person name="Xie B."/>
        </authorList>
    </citation>
    <scope>NUCLEOTIDE SEQUENCE</scope>
    <source>
        <strain evidence="15">BazhouSP</strain>
    </source>
</reference>
<feature type="transmembrane region" description="Helical" evidence="13">
    <location>
        <begin position="106"/>
        <end position="124"/>
    </location>
</feature>
<dbReference type="GO" id="GO:0015271">
    <property type="term" value="F:outward rectifier potassium channel activity"/>
    <property type="evidence" value="ECO:0007669"/>
    <property type="project" value="TreeGrafter"/>
</dbReference>
<feature type="transmembrane region" description="Helical" evidence="13">
    <location>
        <begin position="136"/>
        <end position="160"/>
    </location>
</feature>
<evidence type="ECO:0000256" key="1">
    <source>
        <dbReference type="ARBA" id="ARBA00004141"/>
    </source>
</evidence>
<protein>
    <submittedName>
        <fullName evidence="15">Ion channel domain-containing protein</fullName>
    </submittedName>
</protein>
<feature type="transmembrane region" description="Helical" evidence="13">
    <location>
        <begin position="225"/>
        <end position="244"/>
    </location>
</feature>
<keyword evidence="9 12" id="KW-0406">Ion transport</keyword>
<keyword evidence="16" id="KW-1185">Reference proteome</keyword>
<keyword evidence="7" id="KW-0630">Potassium</keyword>
<evidence type="ECO:0000256" key="13">
    <source>
        <dbReference type="SAM" id="Phobius"/>
    </source>
</evidence>
<proteinExistence type="inferred from homology"/>
<evidence type="ECO:0000256" key="2">
    <source>
        <dbReference type="ARBA" id="ARBA00006666"/>
    </source>
</evidence>
<gene>
    <name evidence="15" type="ORF">DdX_06012</name>
</gene>
<comment type="similarity">
    <text evidence="2 12">Belongs to the two pore domain potassium channel (TC 1.A.1.8) family.</text>
</comment>
<dbReference type="EMBL" id="JAKKPZ010000007">
    <property type="protein sequence ID" value="KAI1718899.1"/>
    <property type="molecule type" value="Genomic_DNA"/>
</dbReference>
<organism evidence="15 16">
    <name type="scientific">Ditylenchus destructor</name>
    <dbReference type="NCBI Taxonomy" id="166010"/>
    <lineage>
        <taxon>Eukaryota</taxon>
        <taxon>Metazoa</taxon>
        <taxon>Ecdysozoa</taxon>
        <taxon>Nematoda</taxon>
        <taxon>Chromadorea</taxon>
        <taxon>Rhabditida</taxon>
        <taxon>Tylenchina</taxon>
        <taxon>Tylenchomorpha</taxon>
        <taxon>Sphaerularioidea</taxon>
        <taxon>Anguinidae</taxon>
        <taxon>Anguininae</taxon>
        <taxon>Ditylenchus</taxon>
    </lineage>
</organism>
<comment type="subcellular location">
    <subcellularLocation>
        <location evidence="1">Membrane</location>
        <topology evidence="1">Multi-pass membrane protein</topology>
    </subcellularLocation>
</comment>
<evidence type="ECO:0000256" key="3">
    <source>
        <dbReference type="ARBA" id="ARBA00022448"/>
    </source>
</evidence>
<evidence type="ECO:0000256" key="8">
    <source>
        <dbReference type="ARBA" id="ARBA00022989"/>
    </source>
</evidence>
<evidence type="ECO:0000313" key="15">
    <source>
        <dbReference type="EMBL" id="KAI1718899.1"/>
    </source>
</evidence>
<evidence type="ECO:0000256" key="7">
    <source>
        <dbReference type="ARBA" id="ARBA00022958"/>
    </source>
</evidence>
<name>A0AAD4R682_9BILA</name>
<dbReference type="GO" id="GO:0005886">
    <property type="term" value="C:plasma membrane"/>
    <property type="evidence" value="ECO:0007669"/>
    <property type="project" value="TreeGrafter"/>
</dbReference>
<dbReference type="InterPro" id="IPR013099">
    <property type="entry name" value="K_chnl_dom"/>
</dbReference>
<dbReference type="GO" id="GO:0030322">
    <property type="term" value="P:stabilization of membrane potential"/>
    <property type="evidence" value="ECO:0007669"/>
    <property type="project" value="TreeGrafter"/>
</dbReference>
<feature type="transmembrane region" description="Helical" evidence="13">
    <location>
        <begin position="250"/>
        <end position="270"/>
    </location>
</feature>
<evidence type="ECO:0000259" key="14">
    <source>
        <dbReference type="Pfam" id="PF07885"/>
    </source>
</evidence>
<keyword evidence="8 13" id="KW-1133">Transmembrane helix</keyword>